<dbReference type="InterPro" id="IPR050726">
    <property type="entry name" value="mGluR"/>
</dbReference>
<dbReference type="InterPro" id="IPR017978">
    <property type="entry name" value="GPCR_3_C"/>
</dbReference>
<gene>
    <name evidence="9" type="ORF">GBAR_LOCUS14186</name>
</gene>
<feature type="transmembrane region" description="Helical" evidence="7">
    <location>
        <begin position="107"/>
        <end position="130"/>
    </location>
</feature>
<dbReference type="PROSITE" id="PS50259">
    <property type="entry name" value="G_PROTEIN_RECEP_F3_4"/>
    <property type="match status" value="1"/>
</dbReference>
<dbReference type="Proteomes" id="UP001174909">
    <property type="component" value="Unassembled WGS sequence"/>
</dbReference>
<feature type="region of interest" description="Disordered" evidence="6">
    <location>
        <begin position="14"/>
        <end position="42"/>
    </location>
</feature>
<dbReference type="PRINTS" id="PR00248">
    <property type="entry name" value="GPCRMGR"/>
</dbReference>
<feature type="transmembrane region" description="Helical" evidence="7">
    <location>
        <begin position="142"/>
        <end position="162"/>
    </location>
</feature>
<evidence type="ECO:0000256" key="4">
    <source>
        <dbReference type="ARBA" id="ARBA00023136"/>
    </source>
</evidence>
<dbReference type="EMBL" id="CASHTH010002075">
    <property type="protein sequence ID" value="CAI8024437.1"/>
    <property type="molecule type" value="Genomic_DNA"/>
</dbReference>
<evidence type="ECO:0000313" key="10">
    <source>
        <dbReference type="Proteomes" id="UP001174909"/>
    </source>
</evidence>
<proteinExistence type="predicted"/>
<dbReference type="PANTHER" id="PTHR24060">
    <property type="entry name" value="METABOTROPIC GLUTAMATE RECEPTOR"/>
    <property type="match status" value="1"/>
</dbReference>
<accession>A0AA35S8Z3</accession>
<evidence type="ECO:0000256" key="7">
    <source>
        <dbReference type="SAM" id="Phobius"/>
    </source>
</evidence>
<organism evidence="9 10">
    <name type="scientific">Geodia barretti</name>
    <name type="common">Barrett's horny sponge</name>
    <dbReference type="NCBI Taxonomy" id="519541"/>
    <lineage>
        <taxon>Eukaryota</taxon>
        <taxon>Metazoa</taxon>
        <taxon>Porifera</taxon>
        <taxon>Demospongiae</taxon>
        <taxon>Heteroscleromorpha</taxon>
        <taxon>Tetractinellida</taxon>
        <taxon>Astrophorina</taxon>
        <taxon>Geodiidae</taxon>
        <taxon>Geodia</taxon>
    </lineage>
</organism>
<dbReference type="AlphaFoldDB" id="A0AA35S8Z3"/>
<dbReference type="InterPro" id="IPR000337">
    <property type="entry name" value="GPCR_3"/>
</dbReference>
<sequence>MMLPCVRLHDYQQHPQTWEKKKKTKKSIKRHSRQQQKRRVVAAPTSHMTGHRVCQCVRREKMTTGRLARKLALVATPTKICRQIQKDSEGRLGLPEVVITCKREETAVIALSLIYETCIIAVATILGVFSFKFPINFNEAKYISFCTFSLLVVWVGLIPTYFTT</sequence>
<keyword evidence="9" id="KW-0675">Receptor</keyword>
<keyword evidence="3 7" id="KW-1133">Transmembrane helix</keyword>
<evidence type="ECO:0000256" key="6">
    <source>
        <dbReference type="SAM" id="MobiDB-lite"/>
    </source>
</evidence>
<evidence type="ECO:0000313" key="9">
    <source>
        <dbReference type="EMBL" id="CAI8024437.1"/>
    </source>
</evidence>
<reference evidence="9" key="1">
    <citation type="submission" date="2023-03" db="EMBL/GenBank/DDBJ databases">
        <authorList>
            <person name="Steffen K."/>
            <person name="Cardenas P."/>
        </authorList>
    </citation>
    <scope>NUCLEOTIDE SEQUENCE</scope>
</reference>
<protein>
    <submittedName>
        <fullName evidence="9">Metabotropic glutamate receptor</fullName>
    </submittedName>
</protein>
<evidence type="ECO:0000256" key="2">
    <source>
        <dbReference type="ARBA" id="ARBA00022692"/>
    </source>
</evidence>
<keyword evidence="5" id="KW-0325">Glycoprotein</keyword>
<keyword evidence="4 7" id="KW-0472">Membrane</keyword>
<comment type="subcellular location">
    <subcellularLocation>
        <location evidence="1">Membrane</location>
        <topology evidence="1">Multi-pass membrane protein</topology>
    </subcellularLocation>
</comment>
<evidence type="ECO:0000256" key="3">
    <source>
        <dbReference type="ARBA" id="ARBA00022989"/>
    </source>
</evidence>
<feature type="non-terminal residue" evidence="9">
    <location>
        <position position="1"/>
    </location>
</feature>
<keyword evidence="10" id="KW-1185">Reference proteome</keyword>
<comment type="caution">
    <text evidence="9">The sequence shown here is derived from an EMBL/GenBank/DDBJ whole genome shotgun (WGS) entry which is preliminary data.</text>
</comment>
<dbReference type="GO" id="GO:0016020">
    <property type="term" value="C:membrane"/>
    <property type="evidence" value="ECO:0007669"/>
    <property type="project" value="UniProtKB-SubCell"/>
</dbReference>
<name>A0AA35S8Z3_GEOBA</name>
<dbReference type="Pfam" id="PF00003">
    <property type="entry name" value="7tm_3"/>
    <property type="match status" value="1"/>
</dbReference>
<dbReference type="GO" id="GO:0004930">
    <property type="term" value="F:G protein-coupled receptor activity"/>
    <property type="evidence" value="ECO:0007669"/>
    <property type="project" value="InterPro"/>
</dbReference>
<evidence type="ECO:0000256" key="1">
    <source>
        <dbReference type="ARBA" id="ARBA00004141"/>
    </source>
</evidence>
<evidence type="ECO:0000256" key="5">
    <source>
        <dbReference type="ARBA" id="ARBA00023180"/>
    </source>
</evidence>
<keyword evidence="2 7" id="KW-0812">Transmembrane</keyword>
<feature type="compositionally biased region" description="Basic residues" evidence="6">
    <location>
        <begin position="20"/>
        <end position="40"/>
    </location>
</feature>
<feature type="domain" description="G-protein coupled receptors family 3 profile" evidence="8">
    <location>
        <begin position="73"/>
        <end position="164"/>
    </location>
</feature>
<evidence type="ECO:0000259" key="8">
    <source>
        <dbReference type="PROSITE" id="PS50259"/>
    </source>
</evidence>